<dbReference type="PANTHER" id="PTHR12159">
    <property type="entry name" value="G/T AND G/U MISMATCH-SPECIFIC DNA GLYCOSYLASE"/>
    <property type="match status" value="1"/>
</dbReference>
<dbReference type="GO" id="GO:0004844">
    <property type="term" value="F:uracil DNA N-glycosylase activity"/>
    <property type="evidence" value="ECO:0007669"/>
    <property type="project" value="TreeGrafter"/>
</dbReference>
<dbReference type="EMBL" id="KN819338">
    <property type="protein sequence ID" value="KIJ15194.1"/>
    <property type="molecule type" value="Genomic_DNA"/>
</dbReference>
<dbReference type="Pfam" id="PF03167">
    <property type="entry name" value="UDG"/>
    <property type="match status" value="1"/>
</dbReference>
<gene>
    <name evidence="5" type="ORF">PAXINDRAFT_47970</name>
</gene>
<dbReference type="Gene3D" id="3.40.470.10">
    <property type="entry name" value="Uracil-DNA glycosylase-like domain"/>
    <property type="match status" value="1"/>
</dbReference>
<proteinExistence type="predicted"/>
<dbReference type="CDD" id="cd10028">
    <property type="entry name" value="UDG-F2_TDG_MUG"/>
    <property type="match status" value="1"/>
</dbReference>
<feature type="non-terminal residue" evidence="5">
    <location>
        <position position="199"/>
    </location>
</feature>
<keyword evidence="2" id="KW-0378">Hydrolase</keyword>
<accession>A0A0C9SYS2</accession>
<keyword evidence="3" id="KW-0234">DNA repair</keyword>
<evidence type="ECO:0000256" key="3">
    <source>
        <dbReference type="ARBA" id="ARBA00023204"/>
    </source>
</evidence>
<dbReference type="InterPro" id="IPR005122">
    <property type="entry name" value="Uracil-DNA_glycosylase-like"/>
</dbReference>
<evidence type="ECO:0000313" key="6">
    <source>
        <dbReference type="Proteomes" id="UP000053647"/>
    </source>
</evidence>
<name>A0A0C9SYS2_PAXIN</name>
<evidence type="ECO:0000256" key="1">
    <source>
        <dbReference type="ARBA" id="ARBA00022763"/>
    </source>
</evidence>
<dbReference type="Proteomes" id="UP000053647">
    <property type="component" value="Unassembled WGS sequence"/>
</dbReference>
<organism evidence="5 6">
    <name type="scientific">Paxillus involutus ATCC 200175</name>
    <dbReference type="NCBI Taxonomy" id="664439"/>
    <lineage>
        <taxon>Eukaryota</taxon>
        <taxon>Fungi</taxon>
        <taxon>Dikarya</taxon>
        <taxon>Basidiomycota</taxon>
        <taxon>Agaricomycotina</taxon>
        <taxon>Agaricomycetes</taxon>
        <taxon>Agaricomycetidae</taxon>
        <taxon>Boletales</taxon>
        <taxon>Paxilineae</taxon>
        <taxon>Paxillaceae</taxon>
        <taxon>Paxillus</taxon>
    </lineage>
</organism>
<dbReference type="InterPro" id="IPR015637">
    <property type="entry name" value="MUG/TDG"/>
</dbReference>
<keyword evidence="1" id="KW-0227">DNA damage</keyword>
<dbReference type="HOGENOM" id="CLU_042829_0_2_1"/>
<dbReference type="AlphaFoldDB" id="A0A0C9SYS2"/>
<dbReference type="SUPFAM" id="SSF52141">
    <property type="entry name" value="Uracil-DNA glycosylase-like"/>
    <property type="match status" value="1"/>
</dbReference>
<protein>
    <recommendedName>
        <fullName evidence="4">Uracil-DNA glycosylase-like domain-containing protein</fullName>
    </recommendedName>
</protein>
<feature type="domain" description="Uracil-DNA glycosylase-like" evidence="4">
    <location>
        <begin position="27"/>
        <end position="176"/>
    </location>
</feature>
<sequence>QPRSPSKKSKRNDTDPEAYAHLHLLQDYLQPGLDVVFCGINPGYMSAETGHHFANPTNHFWRCLHRSGMTSTLVSPSEDYLLLERFNIGLTNLVERPSIQACELSKAEMRASVPPFLDKLARHRPRFVCFVGMMIWEIVKSVLVKQCTAHGKVKGRNGVKTQPGSQAYRLVYANAEGDPQQGTLFFVVPCTSGRVVKYQ</sequence>
<dbReference type="PANTHER" id="PTHR12159:SF9">
    <property type="entry name" value="G_T MISMATCH-SPECIFIC THYMINE DNA GLYCOSYLASE"/>
    <property type="match status" value="1"/>
</dbReference>
<evidence type="ECO:0000259" key="4">
    <source>
        <dbReference type="Pfam" id="PF03167"/>
    </source>
</evidence>
<dbReference type="InterPro" id="IPR036895">
    <property type="entry name" value="Uracil-DNA_glycosylase-like_sf"/>
</dbReference>
<reference evidence="6" key="2">
    <citation type="submission" date="2015-01" db="EMBL/GenBank/DDBJ databases">
        <title>Evolutionary Origins and Diversification of the Mycorrhizal Mutualists.</title>
        <authorList>
            <consortium name="DOE Joint Genome Institute"/>
            <consortium name="Mycorrhizal Genomics Consortium"/>
            <person name="Kohler A."/>
            <person name="Kuo A."/>
            <person name="Nagy L.G."/>
            <person name="Floudas D."/>
            <person name="Copeland A."/>
            <person name="Barry K.W."/>
            <person name="Cichocki N."/>
            <person name="Veneault-Fourrey C."/>
            <person name="LaButti K."/>
            <person name="Lindquist E.A."/>
            <person name="Lipzen A."/>
            <person name="Lundell T."/>
            <person name="Morin E."/>
            <person name="Murat C."/>
            <person name="Riley R."/>
            <person name="Ohm R."/>
            <person name="Sun H."/>
            <person name="Tunlid A."/>
            <person name="Henrissat B."/>
            <person name="Grigoriev I.V."/>
            <person name="Hibbett D.S."/>
            <person name="Martin F."/>
        </authorList>
    </citation>
    <scope>NUCLEOTIDE SEQUENCE [LARGE SCALE GENOMIC DNA]</scope>
    <source>
        <strain evidence="6">ATCC 200175</strain>
    </source>
</reference>
<dbReference type="GO" id="GO:0008263">
    <property type="term" value="F:pyrimidine-specific mismatch base pair DNA N-glycosylase activity"/>
    <property type="evidence" value="ECO:0007669"/>
    <property type="project" value="TreeGrafter"/>
</dbReference>
<reference evidence="5 6" key="1">
    <citation type="submission" date="2014-06" db="EMBL/GenBank/DDBJ databases">
        <authorList>
            <consortium name="DOE Joint Genome Institute"/>
            <person name="Kuo A."/>
            <person name="Kohler A."/>
            <person name="Nagy L.G."/>
            <person name="Floudas D."/>
            <person name="Copeland A."/>
            <person name="Barry K.W."/>
            <person name="Cichocki N."/>
            <person name="Veneault-Fourrey C."/>
            <person name="LaButti K."/>
            <person name="Lindquist E.A."/>
            <person name="Lipzen A."/>
            <person name="Lundell T."/>
            <person name="Morin E."/>
            <person name="Murat C."/>
            <person name="Sun H."/>
            <person name="Tunlid A."/>
            <person name="Henrissat B."/>
            <person name="Grigoriev I.V."/>
            <person name="Hibbett D.S."/>
            <person name="Martin F."/>
            <person name="Nordberg H.P."/>
            <person name="Cantor M.N."/>
            <person name="Hua S.X."/>
        </authorList>
    </citation>
    <scope>NUCLEOTIDE SEQUENCE [LARGE SCALE GENOMIC DNA]</scope>
    <source>
        <strain evidence="5 6">ATCC 200175</strain>
    </source>
</reference>
<keyword evidence="6" id="KW-1185">Reference proteome</keyword>
<feature type="non-terminal residue" evidence="5">
    <location>
        <position position="1"/>
    </location>
</feature>
<evidence type="ECO:0000313" key="5">
    <source>
        <dbReference type="EMBL" id="KIJ15194.1"/>
    </source>
</evidence>
<dbReference type="GO" id="GO:0006285">
    <property type="term" value="P:base-excision repair, AP site formation"/>
    <property type="evidence" value="ECO:0007669"/>
    <property type="project" value="InterPro"/>
</dbReference>
<dbReference type="OrthoDB" id="565731at2759"/>
<evidence type="ECO:0000256" key="2">
    <source>
        <dbReference type="ARBA" id="ARBA00022801"/>
    </source>
</evidence>